<evidence type="ECO:0000313" key="3">
    <source>
        <dbReference type="Proteomes" id="UP000318720"/>
    </source>
</evidence>
<dbReference type="EMBL" id="SPAZ01000003">
    <property type="protein sequence ID" value="TQE40244.1"/>
    <property type="molecule type" value="Genomic_DNA"/>
</dbReference>
<feature type="coiled-coil region" evidence="1">
    <location>
        <begin position="82"/>
        <end position="109"/>
    </location>
</feature>
<keyword evidence="1" id="KW-0175">Coiled coil</keyword>
<proteinExistence type="predicted"/>
<organism evidence="2 3">
    <name type="scientific">Streptomyces ipomoeae</name>
    <dbReference type="NCBI Taxonomy" id="103232"/>
    <lineage>
        <taxon>Bacteria</taxon>
        <taxon>Bacillati</taxon>
        <taxon>Actinomycetota</taxon>
        <taxon>Actinomycetes</taxon>
        <taxon>Kitasatosporales</taxon>
        <taxon>Streptomycetaceae</taxon>
        <taxon>Streptomyces</taxon>
    </lineage>
</organism>
<dbReference type="AlphaFoldDB" id="A0AAE8W7P6"/>
<protein>
    <submittedName>
        <fullName evidence="2">Uncharacterized protein</fullName>
    </submittedName>
</protein>
<accession>A0AAE8W7P6</accession>
<gene>
    <name evidence="2" type="ORF">Sipo8835_00080</name>
</gene>
<comment type="caution">
    <text evidence="2">The sequence shown here is derived from an EMBL/GenBank/DDBJ whole genome shotgun (WGS) entry which is preliminary data.</text>
</comment>
<reference evidence="2 3" key="1">
    <citation type="submission" date="2019-03" db="EMBL/GenBank/DDBJ databases">
        <title>Comparative genomic analyses of the sweetpotato soil rot pathogen, Streptomyces ipomoeae.</title>
        <authorList>
            <person name="Ruschel Soares N."/>
            <person name="Badger J.H."/>
            <person name="Huguet-Tapia J.C."/>
            <person name="Clark C.A."/>
            <person name="Pettis G.S."/>
        </authorList>
    </citation>
    <scope>NUCLEOTIDE SEQUENCE [LARGE SCALE GENOMIC DNA]</scope>
    <source>
        <strain evidence="2 3">88-35</strain>
    </source>
</reference>
<dbReference type="Proteomes" id="UP000318720">
    <property type="component" value="Unassembled WGS sequence"/>
</dbReference>
<name>A0AAE8W7P6_9ACTN</name>
<sequence>MTTRVEIVASQLPEQLRPLLVAFTEAQKEAGEAHRRLSIAAISEKPTLKGPADDAARKASEAHVALLEGTRERPMELRQYSHAQFSAAVERAREHLAAAEAELRTAAGHAAVHGAVRDGKPTVNFERGLEAAGRKRALFAVGLVQDAAGSLPDAIDG</sequence>
<dbReference type="RefSeq" id="WP_141580215.1">
    <property type="nucleotide sequence ID" value="NZ_SPAZ01000003.1"/>
</dbReference>
<evidence type="ECO:0000313" key="2">
    <source>
        <dbReference type="EMBL" id="TQE40244.1"/>
    </source>
</evidence>
<evidence type="ECO:0000256" key="1">
    <source>
        <dbReference type="SAM" id="Coils"/>
    </source>
</evidence>